<organism evidence="5 6">
    <name type="scientific">Colletotrichum tofieldiae</name>
    <dbReference type="NCBI Taxonomy" id="708197"/>
    <lineage>
        <taxon>Eukaryota</taxon>
        <taxon>Fungi</taxon>
        <taxon>Dikarya</taxon>
        <taxon>Ascomycota</taxon>
        <taxon>Pezizomycotina</taxon>
        <taxon>Sordariomycetes</taxon>
        <taxon>Hypocreomycetidae</taxon>
        <taxon>Glomerellales</taxon>
        <taxon>Glomerellaceae</taxon>
        <taxon>Colletotrichum</taxon>
        <taxon>Colletotrichum spaethianum species complex</taxon>
    </lineage>
</organism>
<dbReference type="InterPro" id="IPR056884">
    <property type="entry name" value="NPHP3-like_N"/>
</dbReference>
<name>A0A161W6Z3_9PEZI</name>
<accession>A0A161W6Z3</accession>
<dbReference type="InterPro" id="IPR031350">
    <property type="entry name" value="Goodbye_dom"/>
</dbReference>
<gene>
    <name evidence="5" type="ORF">CT0861_05279</name>
</gene>
<dbReference type="SUPFAM" id="SSF52540">
    <property type="entry name" value="P-loop containing nucleoside triphosphate hydrolases"/>
    <property type="match status" value="1"/>
</dbReference>
<dbReference type="EMBL" id="LFIV01000152">
    <property type="protein sequence ID" value="KZL67133.1"/>
    <property type="molecule type" value="Genomic_DNA"/>
</dbReference>
<evidence type="ECO:0000256" key="1">
    <source>
        <dbReference type="ARBA" id="ARBA00022737"/>
    </source>
</evidence>
<feature type="domain" description="Fungal STAND N-terminal Goodbye" evidence="3">
    <location>
        <begin position="39"/>
        <end position="146"/>
    </location>
</feature>
<sequence>MSSKHVIVIKTPVSGADDEIAQIWERVRVRVRQMAGEKGVELKYKEDLDIGDVQKYLADAQLQATKKGSTTLAQAKVVFDRTLQCIQSLGEVVAGGAAYVVGGPANTCYNALCFVINAYQAYNGIFESLANLLERCLDFLDRLVNYRKMTMDANLKHIACKQLELFIDVCDHTLKLRHNKLSRVFATAKIVFLKDDGVQEFLARMQRLNEKELGLVASQTLLAVDVVDRGVSNVQKGVDNLGKDFRLSMEQQNEDRSEQKTEKDKKKWKATFLRVLGWPESDLRDSPDGKVPRRVWETRWRQHMEQVGDETGKWLESNHRFLAWAHDANHDLSVLGIEGSEGSGKTHLAANIIKRLQQPRGPSTRSSVAYYFMETDSKAKSASKTEVAATVTRSLLWQLTESYQPFLKSAASICDKEGAIGGPLEMWKRFVLYNEERSNMDTTFFIIIDGLSEDAHAAFLRPLLLLLKNTPTARKKTRILITGNATYFTALGDAADIGLQTIKLGHVNLRDIELFIERGMDGIDMLQDRSRTGVSQMRARILDTLKTSTGGDYRKIDLVLTEIDEKDDEPQINGCLERAGKAAADQIATIIQTLNETSTPNDISDINEMILWIINGATWLTPLQMEGVLSLKTRASSTLAVDDRAQPSDTHTTTFRSLESKIRNGRYSLFELVEANDEFKVKFKDSISIYDATERIPHKSRNTDDIIGDLKTIQPAEVRMVKHYLKTVCPDDIYDKFGFADFFEQKLVRKKTFICQDPDNAELTLALRCLTCLVDERVRKTEVLHSYAARCLYKHLYLAEYEYDSESLTEKDGRLSLTDRDLRTQVGVFLSRLFLEDYAINSLFGIGCPFDDDEGKSALAQREIPESWNTWVVGNTGLDLLARYLKDRAVLEGMKDSDLVKAFSATDENKSLSLLRPALNTAVGHLLRADATSREVENAFLFLLAAEAKLRSKEILSDEEQRTSLWEPTSEHVKAVEAWSLNMTSMEERTSVWEAHMAIVLLRFNLGGNDHITKKDAEARARKSLGMDSSNWQASYTLARVVESDVEAATILNDVIGRLLIDKAWCEDPKNKPVLAELYLELGDRCWNPPGSPQRAKAVKAYSASLGVDTSHYKRYLDITQRYAEQELWSEIASMMDVLLKGTPPNHETAIGQILTQGVLDFDTFSNSLQRTAKALDRWDLLRNVYEEGLKATAAYWPSFVIRYYYGAALTSETKQQDEGLKVWEAVLKQEASADLESARSYVLDWMVGKLMPIYMKRALATTYMSSKRPDAPSAPSPVSVSTFAEKIDSLYESYQSSQRSSLGLESGLYFSRYYLLRGEMQRANVSATEFVVQSLEMMSNDDPTDDRDCFWQLQAVFSTFEDVEIAKAAWNMMAVAKKAEHDEYLEKRRQWEADMALWKARNDMKDDEDDKNNSKNSQPDFDQKASEDKGNEKNRSDTTAEQTKVDEVISDGVSTNAVTDENTKVSEAPAADEQLTTENHDQNEEPQEPQEPKVDIGVHCDGCGHSWVYPSAIWTCLDDCGLVQFDEECYRKLKAGTLEKSVCDRDHKFFHIPEQSVEEITNVEKGYVIVKEEKITLEDWKRKITASYVNYEKTLDGDLELA</sequence>
<dbReference type="Pfam" id="PF24883">
    <property type="entry name" value="NPHP3_N"/>
    <property type="match status" value="1"/>
</dbReference>
<protein>
    <submittedName>
        <fullName evidence="5">Neutral amino acid permease</fullName>
    </submittedName>
</protein>
<dbReference type="PANTHER" id="PTHR10039:SF17">
    <property type="entry name" value="FUNGAL STAND N-TERMINAL GOODBYE DOMAIN-CONTAINING PROTEIN-RELATED"/>
    <property type="match status" value="1"/>
</dbReference>
<comment type="caution">
    <text evidence="5">The sequence shown here is derived from an EMBL/GenBank/DDBJ whole genome shotgun (WGS) entry which is preliminary data.</text>
</comment>
<evidence type="ECO:0000313" key="5">
    <source>
        <dbReference type="EMBL" id="KZL67133.1"/>
    </source>
</evidence>
<evidence type="ECO:0000259" key="4">
    <source>
        <dbReference type="Pfam" id="PF24883"/>
    </source>
</evidence>
<reference evidence="5 6" key="1">
    <citation type="submission" date="2015-06" db="EMBL/GenBank/DDBJ databases">
        <title>Survival trade-offs in plant roots during colonization by closely related pathogenic and mutualistic fungi.</title>
        <authorList>
            <person name="Hacquard S."/>
            <person name="Kracher B."/>
            <person name="Hiruma K."/>
            <person name="Weinman A."/>
            <person name="Muench P."/>
            <person name="Garrido Oter R."/>
            <person name="Ver Loren van Themaat E."/>
            <person name="Dallerey J.-F."/>
            <person name="Damm U."/>
            <person name="Henrissat B."/>
            <person name="Lespinet O."/>
            <person name="Thon M."/>
            <person name="Kemen E."/>
            <person name="McHardy A.C."/>
            <person name="Schulze-Lefert P."/>
            <person name="O'Connell R.J."/>
        </authorList>
    </citation>
    <scope>NUCLEOTIDE SEQUENCE [LARGE SCALE GENOMIC DNA]</scope>
    <source>
        <strain evidence="5 6">0861</strain>
    </source>
</reference>
<keyword evidence="1" id="KW-0677">Repeat</keyword>
<feature type="compositionally biased region" description="Basic and acidic residues" evidence="2">
    <location>
        <begin position="1422"/>
        <end position="1448"/>
    </location>
</feature>
<keyword evidence="6" id="KW-1185">Reference proteome</keyword>
<evidence type="ECO:0000256" key="2">
    <source>
        <dbReference type="SAM" id="MobiDB-lite"/>
    </source>
</evidence>
<dbReference type="Proteomes" id="UP000076552">
    <property type="component" value="Unassembled WGS sequence"/>
</dbReference>
<feature type="region of interest" description="Disordered" evidence="2">
    <location>
        <begin position="1404"/>
        <end position="1494"/>
    </location>
</feature>
<dbReference type="PANTHER" id="PTHR10039">
    <property type="entry name" value="AMELOGENIN"/>
    <property type="match status" value="1"/>
</dbReference>
<proteinExistence type="predicted"/>
<dbReference type="InterPro" id="IPR027417">
    <property type="entry name" value="P-loop_NTPase"/>
</dbReference>
<evidence type="ECO:0000313" key="6">
    <source>
        <dbReference type="Proteomes" id="UP000076552"/>
    </source>
</evidence>
<feature type="domain" description="Nephrocystin 3-like N-terminal" evidence="4">
    <location>
        <begin position="311"/>
        <end position="482"/>
    </location>
</feature>
<evidence type="ECO:0000259" key="3">
    <source>
        <dbReference type="Pfam" id="PF17109"/>
    </source>
</evidence>
<dbReference type="Pfam" id="PF17109">
    <property type="entry name" value="Goodbye"/>
    <property type="match status" value="1"/>
</dbReference>